<evidence type="ECO:0000256" key="3">
    <source>
        <dbReference type="ARBA" id="ARBA00022692"/>
    </source>
</evidence>
<feature type="transmembrane region" description="Helical" evidence="7">
    <location>
        <begin position="345"/>
        <end position="367"/>
    </location>
</feature>
<dbReference type="PANTHER" id="PTHR21716">
    <property type="entry name" value="TRANSMEMBRANE PROTEIN"/>
    <property type="match status" value="1"/>
</dbReference>
<feature type="region of interest" description="Disordered" evidence="6">
    <location>
        <begin position="1"/>
        <end position="29"/>
    </location>
</feature>
<feature type="compositionally biased region" description="Basic and acidic residues" evidence="6">
    <location>
        <begin position="12"/>
        <end position="21"/>
    </location>
</feature>
<reference evidence="9" key="1">
    <citation type="journal article" date="2019" name="Int. J. Syst. Evol. Microbiol.">
        <title>The Global Catalogue of Microorganisms (GCM) 10K type strain sequencing project: providing services to taxonomists for standard genome sequencing and annotation.</title>
        <authorList>
            <consortium name="The Broad Institute Genomics Platform"/>
            <consortium name="The Broad Institute Genome Sequencing Center for Infectious Disease"/>
            <person name="Wu L."/>
            <person name="Ma J."/>
        </authorList>
    </citation>
    <scope>NUCLEOTIDE SEQUENCE [LARGE SCALE GENOMIC DNA]</scope>
    <source>
        <strain evidence="9">KCTC 22280</strain>
    </source>
</reference>
<evidence type="ECO:0000256" key="4">
    <source>
        <dbReference type="ARBA" id="ARBA00022989"/>
    </source>
</evidence>
<name>A0ABQ3B2A5_9GAMM</name>
<dbReference type="Proteomes" id="UP000601597">
    <property type="component" value="Unassembled WGS sequence"/>
</dbReference>
<keyword evidence="3 7" id="KW-0812">Transmembrane</keyword>
<feature type="transmembrane region" description="Helical" evidence="7">
    <location>
        <begin position="37"/>
        <end position="54"/>
    </location>
</feature>
<dbReference type="PANTHER" id="PTHR21716:SF16">
    <property type="entry name" value="BLL1467 PROTEIN"/>
    <property type="match status" value="1"/>
</dbReference>
<protein>
    <submittedName>
        <fullName evidence="8">AI-2E family transporter</fullName>
    </submittedName>
</protein>
<accession>A0ABQ3B2A5</accession>
<evidence type="ECO:0000256" key="1">
    <source>
        <dbReference type="ARBA" id="ARBA00004141"/>
    </source>
</evidence>
<evidence type="ECO:0000256" key="7">
    <source>
        <dbReference type="SAM" id="Phobius"/>
    </source>
</evidence>
<comment type="similarity">
    <text evidence="2">Belongs to the autoinducer-2 exporter (AI-2E) (TC 2.A.86) family.</text>
</comment>
<gene>
    <name evidence="8" type="ORF">GCM10007071_19440</name>
</gene>
<evidence type="ECO:0000313" key="9">
    <source>
        <dbReference type="Proteomes" id="UP000601597"/>
    </source>
</evidence>
<dbReference type="InterPro" id="IPR002549">
    <property type="entry name" value="AI-2E-like"/>
</dbReference>
<keyword evidence="4 7" id="KW-1133">Transmembrane helix</keyword>
<comment type="caution">
    <text evidence="8">The sequence shown here is derived from an EMBL/GenBank/DDBJ whole genome shotgun (WGS) entry which is preliminary data.</text>
</comment>
<organism evidence="8 9">
    <name type="scientific">Marinobacter zhanjiangensis</name>
    <dbReference type="NCBI Taxonomy" id="578215"/>
    <lineage>
        <taxon>Bacteria</taxon>
        <taxon>Pseudomonadati</taxon>
        <taxon>Pseudomonadota</taxon>
        <taxon>Gammaproteobacteria</taxon>
        <taxon>Pseudomonadales</taxon>
        <taxon>Marinobacteraceae</taxon>
        <taxon>Marinobacter</taxon>
    </lineage>
</organism>
<keyword evidence="9" id="KW-1185">Reference proteome</keyword>
<comment type="subcellular location">
    <subcellularLocation>
        <location evidence="1">Membrane</location>
        <topology evidence="1">Multi-pass membrane protein</topology>
    </subcellularLocation>
</comment>
<evidence type="ECO:0000256" key="6">
    <source>
        <dbReference type="SAM" id="MobiDB-lite"/>
    </source>
</evidence>
<feature type="transmembrane region" description="Helical" evidence="7">
    <location>
        <begin position="276"/>
        <end position="298"/>
    </location>
</feature>
<proteinExistence type="inferred from homology"/>
<keyword evidence="5 7" id="KW-0472">Membrane</keyword>
<feature type="compositionally biased region" description="Basic residues" evidence="6">
    <location>
        <begin position="1"/>
        <end position="11"/>
    </location>
</feature>
<feature type="transmembrane region" description="Helical" evidence="7">
    <location>
        <begin position="60"/>
        <end position="78"/>
    </location>
</feature>
<dbReference type="EMBL" id="BMXV01000004">
    <property type="protein sequence ID" value="GGY72490.1"/>
    <property type="molecule type" value="Genomic_DNA"/>
</dbReference>
<evidence type="ECO:0000256" key="2">
    <source>
        <dbReference type="ARBA" id="ARBA00009773"/>
    </source>
</evidence>
<dbReference type="Pfam" id="PF01594">
    <property type="entry name" value="AI-2E_transport"/>
    <property type="match status" value="1"/>
</dbReference>
<dbReference type="RefSeq" id="WP_189575866.1">
    <property type="nucleotide sequence ID" value="NZ_BMXV01000004.1"/>
</dbReference>
<evidence type="ECO:0000256" key="5">
    <source>
        <dbReference type="ARBA" id="ARBA00023136"/>
    </source>
</evidence>
<feature type="transmembrane region" description="Helical" evidence="7">
    <location>
        <begin position="305"/>
        <end position="325"/>
    </location>
</feature>
<sequence>MTRRTDRRHTNRRDTDRHPPSADRQPASQVATSPINFRYIAPIAIAGMGFIVFLDWAQAILLPLVAGVMISYALDPLVSGLDRLRVPRPISAALVLSVLVAILALAVMPLQSEAVKMLERIPAALHQFEREQTRSPQTEEGMVEKADEAAKEIQQSASPEEDQTDELRATRVQIVREPFSVREYLINRAGGGIVVVSQLFSVLFLVYFVLATGTLYKRKIVRMSGPGFHGMRKAARMLKEFHSQMRRFIFVMFLGAVFVGVLTWLAFVLLGVEQSLLWGVIAGVASAIPYLGPFLVLLGSGAAAFIQFGSVDMAILVSGTTLVITTIQGNLLTPWLTSRVSSLNAVVIFIGLLFWGWLWGPVGLILATPLLMMTKTLCDHVENLQGVGELLGK</sequence>
<feature type="transmembrane region" description="Helical" evidence="7">
    <location>
        <begin position="248"/>
        <end position="270"/>
    </location>
</feature>
<evidence type="ECO:0000313" key="8">
    <source>
        <dbReference type="EMBL" id="GGY72490.1"/>
    </source>
</evidence>
<feature type="transmembrane region" description="Helical" evidence="7">
    <location>
        <begin position="90"/>
        <end position="110"/>
    </location>
</feature>
<feature type="transmembrane region" description="Helical" evidence="7">
    <location>
        <begin position="193"/>
        <end position="216"/>
    </location>
</feature>